<evidence type="ECO:0000313" key="1">
    <source>
        <dbReference type="EMBL" id="KAF2568227.1"/>
    </source>
</evidence>
<evidence type="ECO:0000313" key="2">
    <source>
        <dbReference type="Proteomes" id="UP000712281"/>
    </source>
</evidence>
<comment type="caution">
    <text evidence="1">The sequence shown here is derived from an EMBL/GenBank/DDBJ whole genome shotgun (WGS) entry which is preliminary data.</text>
</comment>
<dbReference type="AlphaFoldDB" id="A0A8S9IG51"/>
<dbReference type="EMBL" id="QGKW02001911">
    <property type="protein sequence ID" value="KAF2568227.1"/>
    <property type="molecule type" value="Genomic_DNA"/>
</dbReference>
<organism evidence="1 2">
    <name type="scientific">Brassica cretica</name>
    <name type="common">Mustard</name>
    <dbReference type="NCBI Taxonomy" id="69181"/>
    <lineage>
        <taxon>Eukaryota</taxon>
        <taxon>Viridiplantae</taxon>
        <taxon>Streptophyta</taxon>
        <taxon>Embryophyta</taxon>
        <taxon>Tracheophyta</taxon>
        <taxon>Spermatophyta</taxon>
        <taxon>Magnoliopsida</taxon>
        <taxon>eudicotyledons</taxon>
        <taxon>Gunneridae</taxon>
        <taxon>Pentapetalae</taxon>
        <taxon>rosids</taxon>
        <taxon>malvids</taxon>
        <taxon>Brassicales</taxon>
        <taxon>Brassicaceae</taxon>
        <taxon>Brassiceae</taxon>
        <taxon>Brassica</taxon>
    </lineage>
</organism>
<name>A0A8S9IG51_BRACR</name>
<proteinExistence type="predicted"/>
<accession>A0A8S9IG51</accession>
<gene>
    <name evidence="1" type="ORF">F2Q68_00025930</name>
</gene>
<dbReference type="Proteomes" id="UP000712281">
    <property type="component" value="Unassembled WGS sequence"/>
</dbReference>
<sequence>MPGLEGALFRPVYSASDIKAQRGTKLGHLERESYKKGKGSNKKGTFRTIEDTERLDLGCPLVLDQSEEAQTRVELMLQTDSPLCSRIFFCRLANSTPIILQEISDRHLITVSHFELQLKAFLILAQTISACSTSAHKQDDLRQLATRSSRWTARIPDLSKQTARDNISSRSDQFQLAVHLFGGPFNPT</sequence>
<reference evidence="1" key="1">
    <citation type="submission" date="2019-12" db="EMBL/GenBank/DDBJ databases">
        <title>Genome sequencing and annotation of Brassica cretica.</title>
        <authorList>
            <person name="Studholme D.J."/>
            <person name="Sarris P.F."/>
        </authorList>
    </citation>
    <scope>NUCLEOTIDE SEQUENCE</scope>
    <source>
        <strain evidence="1">PFS-001/15</strain>
        <tissue evidence="1">Leaf</tissue>
    </source>
</reference>
<protein>
    <submittedName>
        <fullName evidence="1">Uncharacterized protein</fullName>
    </submittedName>
</protein>